<protein>
    <submittedName>
        <fullName evidence="1">Uncharacterized protein</fullName>
    </submittedName>
</protein>
<name>A0AAV4S2G5_CAEEX</name>
<reference evidence="1 2" key="1">
    <citation type="submission" date="2021-06" db="EMBL/GenBank/DDBJ databases">
        <title>Caerostris extrusa draft genome.</title>
        <authorList>
            <person name="Kono N."/>
            <person name="Arakawa K."/>
        </authorList>
    </citation>
    <scope>NUCLEOTIDE SEQUENCE [LARGE SCALE GENOMIC DNA]</scope>
</reference>
<proteinExistence type="predicted"/>
<accession>A0AAV4S2G5</accession>
<evidence type="ECO:0000313" key="2">
    <source>
        <dbReference type="Proteomes" id="UP001054945"/>
    </source>
</evidence>
<dbReference type="AlphaFoldDB" id="A0AAV4S2G5"/>
<dbReference type="Proteomes" id="UP001054945">
    <property type="component" value="Unassembled WGS sequence"/>
</dbReference>
<keyword evidence="2" id="KW-1185">Reference proteome</keyword>
<sequence>MSLLKSKNGSRVPSRLGIFALPQSMAILITHFSDCEHFLKLLLANPLNSLRIKIKGQFAKVFARASTSLHDQCWAWWPVHELLKDVEAACPGFPDRKLFVPLQPLVRHPWKQRPNDYESLITGVDEQLLQLRNKVSSALKQQYLLAGGVSRDQELS</sequence>
<dbReference type="EMBL" id="BPLR01008734">
    <property type="protein sequence ID" value="GIY26801.1"/>
    <property type="molecule type" value="Genomic_DNA"/>
</dbReference>
<evidence type="ECO:0000313" key="1">
    <source>
        <dbReference type="EMBL" id="GIY26801.1"/>
    </source>
</evidence>
<gene>
    <name evidence="1" type="ORF">CEXT_802561</name>
</gene>
<organism evidence="1 2">
    <name type="scientific">Caerostris extrusa</name>
    <name type="common">Bark spider</name>
    <name type="synonym">Caerostris bankana</name>
    <dbReference type="NCBI Taxonomy" id="172846"/>
    <lineage>
        <taxon>Eukaryota</taxon>
        <taxon>Metazoa</taxon>
        <taxon>Ecdysozoa</taxon>
        <taxon>Arthropoda</taxon>
        <taxon>Chelicerata</taxon>
        <taxon>Arachnida</taxon>
        <taxon>Araneae</taxon>
        <taxon>Araneomorphae</taxon>
        <taxon>Entelegynae</taxon>
        <taxon>Araneoidea</taxon>
        <taxon>Araneidae</taxon>
        <taxon>Caerostris</taxon>
    </lineage>
</organism>
<comment type="caution">
    <text evidence="1">The sequence shown here is derived from an EMBL/GenBank/DDBJ whole genome shotgun (WGS) entry which is preliminary data.</text>
</comment>